<sequence length="201" mass="22633">MKFFLTSYIAGTEKQLKDFLKDYSSRILFIPTAGNVEEYTGYIDEGIKTLNNLGFTLDILNIAQESKKDCDFAIASCDCLCIAGGNTFYLLQELEKKSLVELITQRIREGMLYIGESAGAIITSKDIEYSRFLDNPSSATALKDYTGLNLWNKYLLPHNNEFPFIESTAETIQTYSKKLDLLPIDNQTAVVIENEQFSVIG</sequence>
<dbReference type="eggNOG" id="COG3340">
    <property type="taxonomic scope" value="Bacteria"/>
</dbReference>
<name>G5JPK0_STRCG</name>
<dbReference type="AlphaFoldDB" id="G5JPK0"/>
<reference evidence="5" key="1">
    <citation type="submission" date="2011-07" db="EMBL/GenBank/DDBJ databases">
        <authorList>
            <person name="Stanhope M.J."/>
            <person name="Durkin A.S."/>
            <person name="Hostetler J."/>
            <person name="Kim M."/>
            <person name="Radune D."/>
            <person name="Singh I."/>
            <person name="Town C.D."/>
        </authorList>
    </citation>
    <scope>NUCLEOTIDE SEQUENCE [LARGE SCALE GENOMIC DNA]</scope>
    <source>
        <strain evidence="5">HS-6</strain>
    </source>
</reference>
<dbReference type="GO" id="GO:0006508">
    <property type="term" value="P:proteolysis"/>
    <property type="evidence" value="ECO:0007669"/>
    <property type="project" value="UniProtKB-KW"/>
</dbReference>
<dbReference type="Gene3D" id="3.40.50.880">
    <property type="match status" value="1"/>
</dbReference>
<accession>G5JPK0</accession>
<dbReference type="InterPro" id="IPR029062">
    <property type="entry name" value="Class_I_gatase-like"/>
</dbReference>
<dbReference type="InterPro" id="IPR005320">
    <property type="entry name" value="Peptidase_S51"/>
</dbReference>
<dbReference type="GO" id="GO:0008236">
    <property type="term" value="F:serine-type peptidase activity"/>
    <property type="evidence" value="ECO:0007669"/>
    <property type="project" value="UniProtKB-KW"/>
</dbReference>
<protein>
    <submittedName>
        <fullName evidence="5">Peptidase, S51 family</fullName>
    </submittedName>
</protein>
<evidence type="ECO:0000256" key="4">
    <source>
        <dbReference type="ARBA" id="ARBA00022825"/>
    </source>
</evidence>
<evidence type="ECO:0000256" key="2">
    <source>
        <dbReference type="ARBA" id="ARBA00022670"/>
    </source>
</evidence>
<proteinExistence type="inferred from homology"/>
<dbReference type="PANTHER" id="PTHR20842">
    <property type="entry name" value="PROTEASE S51 ALPHA-ASPARTYL DIPEPTIDASE"/>
    <property type="match status" value="1"/>
</dbReference>
<dbReference type="SUPFAM" id="SSF52317">
    <property type="entry name" value="Class I glutamine amidotransferase-like"/>
    <property type="match status" value="1"/>
</dbReference>
<comment type="caution">
    <text evidence="5">The sequence shown here is derived from an EMBL/GenBank/DDBJ whole genome shotgun (WGS) entry which is preliminary data.</text>
</comment>
<dbReference type="OrthoDB" id="9778515at2"/>
<dbReference type="PANTHER" id="PTHR20842:SF0">
    <property type="entry name" value="ALPHA-ASPARTYL DIPEPTIDASE"/>
    <property type="match status" value="1"/>
</dbReference>
<evidence type="ECO:0000313" key="6">
    <source>
        <dbReference type="Proteomes" id="UP000004322"/>
    </source>
</evidence>
<dbReference type="EMBL" id="AEUV02000002">
    <property type="protein sequence ID" value="EHI74191.1"/>
    <property type="molecule type" value="Genomic_DNA"/>
</dbReference>
<dbReference type="Pfam" id="PF03575">
    <property type="entry name" value="Peptidase_S51"/>
    <property type="match status" value="1"/>
</dbReference>
<keyword evidence="6" id="KW-1185">Reference proteome</keyword>
<dbReference type="Proteomes" id="UP000004322">
    <property type="component" value="Unassembled WGS sequence"/>
</dbReference>
<organism evidence="5 6">
    <name type="scientific">Streptococcus criceti HS-6</name>
    <dbReference type="NCBI Taxonomy" id="873449"/>
    <lineage>
        <taxon>Bacteria</taxon>
        <taxon>Bacillati</taxon>
        <taxon>Bacillota</taxon>
        <taxon>Bacilli</taxon>
        <taxon>Lactobacillales</taxon>
        <taxon>Streptococcaceae</taxon>
        <taxon>Streptococcus</taxon>
    </lineage>
</organism>
<dbReference type="CDD" id="cd03129">
    <property type="entry name" value="GAT1_Peptidase_E_like"/>
    <property type="match status" value="1"/>
</dbReference>
<evidence type="ECO:0000256" key="1">
    <source>
        <dbReference type="ARBA" id="ARBA00006534"/>
    </source>
</evidence>
<evidence type="ECO:0000256" key="3">
    <source>
        <dbReference type="ARBA" id="ARBA00022801"/>
    </source>
</evidence>
<keyword evidence="4" id="KW-0720">Serine protease</keyword>
<keyword evidence="3" id="KW-0378">Hydrolase</keyword>
<keyword evidence="2" id="KW-0645">Protease</keyword>
<comment type="similarity">
    <text evidence="1">Belongs to the peptidase S51 family.</text>
</comment>
<dbReference type="RefSeq" id="WP_004227088.1">
    <property type="nucleotide sequence ID" value="NZ_AEUV02000002.1"/>
</dbReference>
<evidence type="ECO:0000313" key="5">
    <source>
        <dbReference type="EMBL" id="EHI74191.1"/>
    </source>
</evidence>
<gene>
    <name evidence="5" type="ORF">STRCR_0353</name>
</gene>